<sequence>MKYGMKLFFIFCLSGMLSVSLLPTNIYAQEDTQKDTQTETENVDEDSSESNSEFPKSSNTAPVYHFSLDKFLTEDEIETAELKSENPNIRSRVTFADIMYELQNMKDYHMYGVGVILHKVDLIVLDCVCMFIIKFVVQVLI</sequence>
<organism evidence="3 4">
    <name type="scientific">Holdemanella biformis</name>
    <dbReference type="NCBI Taxonomy" id="1735"/>
    <lineage>
        <taxon>Bacteria</taxon>
        <taxon>Bacillati</taxon>
        <taxon>Bacillota</taxon>
        <taxon>Erysipelotrichia</taxon>
        <taxon>Erysipelotrichales</taxon>
        <taxon>Erysipelotrichaceae</taxon>
        <taxon>Holdemanella</taxon>
    </lineage>
</organism>
<feature type="region of interest" description="Disordered" evidence="1">
    <location>
        <begin position="32"/>
        <end position="61"/>
    </location>
</feature>
<feature type="chain" id="PRO_5019312072" evidence="2">
    <location>
        <begin position="29"/>
        <end position="141"/>
    </location>
</feature>
<feature type="signal peptide" evidence="2">
    <location>
        <begin position="1"/>
        <end position="28"/>
    </location>
</feature>
<keyword evidence="2" id="KW-0732">Signal</keyword>
<evidence type="ECO:0000313" key="3">
    <source>
        <dbReference type="EMBL" id="RGS44632.1"/>
    </source>
</evidence>
<accession>A0A412IX11</accession>
<evidence type="ECO:0000313" key="4">
    <source>
        <dbReference type="Proteomes" id="UP000285274"/>
    </source>
</evidence>
<feature type="compositionally biased region" description="Low complexity" evidence="1">
    <location>
        <begin position="49"/>
        <end position="59"/>
    </location>
</feature>
<dbReference type="EMBL" id="QRVM01000062">
    <property type="protein sequence ID" value="RGS44632.1"/>
    <property type="molecule type" value="Genomic_DNA"/>
</dbReference>
<dbReference type="AlphaFoldDB" id="A0A412IX11"/>
<evidence type="ECO:0000256" key="2">
    <source>
        <dbReference type="SAM" id="SignalP"/>
    </source>
</evidence>
<dbReference type="RefSeq" id="WP_118320555.1">
    <property type="nucleotide sequence ID" value="NZ_QRVM01000062.1"/>
</dbReference>
<gene>
    <name evidence="3" type="ORF">DWX92_10385</name>
</gene>
<dbReference type="Proteomes" id="UP000285274">
    <property type="component" value="Unassembled WGS sequence"/>
</dbReference>
<reference evidence="3 4" key="1">
    <citation type="submission" date="2018-08" db="EMBL/GenBank/DDBJ databases">
        <title>A genome reference for cultivated species of the human gut microbiota.</title>
        <authorList>
            <person name="Zou Y."/>
            <person name="Xue W."/>
            <person name="Luo G."/>
        </authorList>
    </citation>
    <scope>NUCLEOTIDE SEQUENCE [LARGE SCALE GENOMIC DNA]</scope>
    <source>
        <strain evidence="3 4">AF22-10AC</strain>
    </source>
</reference>
<proteinExistence type="predicted"/>
<name>A0A412IX11_9FIRM</name>
<comment type="caution">
    <text evidence="3">The sequence shown here is derived from an EMBL/GenBank/DDBJ whole genome shotgun (WGS) entry which is preliminary data.</text>
</comment>
<evidence type="ECO:0000256" key="1">
    <source>
        <dbReference type="SAM" id="MobiDB-lite"/>
    </source>
</evidence>
<protein>
    <submittedName>
        <fullName evidence="3">Uncharacterized protein</fullName>
    </submittedName>
</protein>